<dbReference type="AlphaFoldDB" id="A0A645DLL1"/>
<organism evidence="1">
    <name type="scientific">bioreactor metagenome</name>
    <dbReference type="NCBI Taxonomy" id="1076179"/>
    <lineage>
        <taxon>unclassified sequences</taxon>
        <taxon>metagenomes</taxon>
        <taxon>ecological metagenomes</taxon>
    </lineage>
</organism>
<gene>
    <name evidence="1" type="ORF">SDC9_137334</name>
</gene>
<evidence type="ECO:0000313" key="1">
    <source>
        <dbReference type="EMBL" id="MPM90216.1"/>
    </source>
</evidence>
<dbReference type="EMBL" id="VSSQ01037501">
    <property type="protein sequence ID" value="MPM90216.1"/>
    <property type="molecule type" value="Genomic_DNA"/>
</dbReference>
<comment type="caution">
    <text evidence="1">The sequence shown here is derived from an EMBL/GenBank/DDBJ whole genome shotgun (WGS) entry which is preliminary data.</text>
</comment>
<proteinExistence type="predicted"/>
<name>A0A645DLL1_9ZZZZ</name>
<protein>
    <submittedName>
        <fullName evidence="1">Uncharacterized protein</fullName>
    </submittedName>
</protein>
<sequence length="194" mass="21167">MSFGNGDLVITDVDDKQCIGQTAHILDAADRLLQLFHFTTGGQRFALGQTLDGTIFNHGFHFFQALDRLLDGLEVGQHAAEPALVNVRHAGATRFFGEDLASLTLGADKQDIAAIGGQLAHEVHGFVVLHHRLFEIDDVDFVAMTEDVRGHTRIPETGLVAEVNTGFQHFAHGNGHSNFLLRVEPPPAGNARHY</sequence>
<reference evidence="1" key="1">
    <citation type="submission" date="2019-08" db="EMBL/GenBank/DDBJ databases">
        <authorList>
            <person name="Kucharzyk K."/>
            <person name="Murdoch R.W."/>
            <person name="Higgins S."/>
            <person name="Loffler F."/>
        </authorList>
    </citation>
    <scope>NUCLEOTIDE SEQUENCE</scope>
</reference>
<accession>A0A645DLL1</accession>